<feature type="region of interest" description="Disordered" evidence="1">
    <location>
        <begin position="1"/>
        <end position="22"/>
    </location>
</feature>
<dbReference type="EMBL" id="BLAL01000044">
    <property type="protein sequence ID" value="GES79635.1"/>
    <property type="molecule type" value="Genomic_DNA"/>
</dbReference>
<dbReference type="AlphaFoldDB" id="A0A8H3L5L2"/>
<gene>
    <name evidence="2" type="ORF">RCL2_000693700</name>
</gene>
<dbReference type="OrthoDB" id="2442052at2759"/>
<feature type="region of interest" description="Disordered" evidence="1">
    <location>
        <begin position="178"/>
        <end position="238"/>
    </location>
</feature>
<feature type="compositionally biased region" description="Polar residues" evidence="1">
    <location>
        <begin position="182"/>
        <end position="220"/>
    </location>
</feature>
<evidence type="ECO:0000313" key="2">
    <source>
        <dbReference type="EMBL" id="GES79635.1"/>
    </source>
</evidence>
<comment type="caution">
    <text evidence="2">The sequence shown here is derived from an EMBL/GenBank/DDBJ whole genome shotgun (WGS) entry which is preliminary data.</text>
</comment>
<evidence type="ECO:0000256" key="1">
    <source>
        <dbReference type="SAM" id="MobiDB-lite"/>
    </source>
</evidence>
<dbReference type="Proteomes" id="UP000615446">
    <property type="component" value="Unassembled WGS sequence"/>
</dbReference>
<feature type="compositionally biased region" description="Polar residues" evidence="1">
    <location>
        <begin position="1"/>
        <end position="15"/>
    </location>
</feature>
<organism evidence="2 3">
    <name type="scientific">Rhizophagus clarus</name>
    <dbReference type="NCBI Taxonomy" id="94130"/>
    <lineage>
        <taxon>Eukaryota</taxon>
        <taxon>Fungi</taxon>
        <taxon>Fungi incertae sedis</taxon>
        <taxon>Mucoromycota</taxon>
        <taxon>Glomeromycotina</taxon>
        <taxon>Glomeromycetes</taxon>
        <taxon>Glomerales</taxon>
        <taxon>Glomeraceae</taxon>
        <taxon>Rhizophagus</taxon>
    </lineage>
</organism>
<proteinExistence type="predicted"/>
<name>A0A8H3L5L2_9GLOM</name>
<accession>A0A8H3L5L2</accession>
<protein>
    <submittedName>
        <fullName evidence="2">Uncharacterized protein</fullName>
    </submittedName>
</protein>
<sequence length="633" mass="71791">MTSLGQEAMKQSGQNSHKKKGTEKIVQVITDATDRHPKCSSSLVDLAKLFDKASDTKYCTKKANKKEILCWVNFGKEFMVHFIELVENSNGKIREKKAKGIIYDEMLEHLATIRKKRSKEMGIQLPKISCSSLTRRIQRSMKLVKIFEKIEIIDNFSKNSNIALPDDQEASIIDSEGKILDDQTNTSEAVSAEISESTSPIPVSYDFNSSGDSSKISPVNSPKDEVSTSSITSTSQINKSNKSRLPIFILPDDPEENSEHGEQFDLNSSTLCPLCNGDHKEESLWNDIRATYGEWRIWRPFLLDNDEISAVCYKNVCLSKLATFFQTTRVMSGQGIENQESSIEAPFDVERITADDINMEAYISTSNSDTYNVQPARNRSLKILILYILKHLPEDILREESDFLAIKSNEAIPDYGSCQECEIPILTEDPPRSLVINVYDDVIHWTCTNKLDNHGALPCSCDVINNSDPLLLLEEVANNLNEPYKQKLKILPSPVEDNSESQPEAPGSFTDLHEAIIQAEGRTVTNNHKIIRAYYSFGKELENRLIFHKIANSKRRTQRKLNNEVRKQLPNDLSQNAIEKKVERARKIYDLFSGIGIDKIQRVLYSALRISKLDWNEINIIKEAFASFFNKFV</sequence>
<reference evidence="2" key="1">
    <citation type="submission" date="2019-10" db="EMBL/GenBank/DDBJ databases">
        <title>Conservation and host-specific expression of non-tandemly repeated heterogenous ribosome RNA gene in arbuscular mycorrhizal fungi.</title>
        <authorList>
            <person name="Maeda T."/>
            <person name="Kobayashi Y."/>
            <person name="Nakagawa T."/>
            <person name="Ezawa T."/>
            <person name="Yamaguchi K."/>
            <person name="Bino T."/>
            <person name="Nishimoto Y."/>
            <person name="Shigenobu S."/>
            <person name="Kawaguchi M."/>
        </authorList>
    </citation>
    <scope>NUCLEOTIDE SEQUENCE</scope>
    <source>
        <strain evidence="2">HR1</strain>
    </source>
</reference>
<evidence type="ECO:0000313" key="3">
    <source>
        <dbReference type="Proteomes" id="UP000615446"/>
    </source>
</evidence>